<feature type="region of interest" description="Disordered" evidence="1">
    <location>
        <begin position="140"/>
        <end position="165"/>
    </location>
</feature>
<feature type="compositionally biased region" description="Polar residues" evidence="1">
    <location>
        <begin position="147"/>
        <end position="156"/>
    </location>
</feature>
<dbReference type="EMBL" id="CAADHB010000018">
    <property type="protein sequence ID" value="VFK78557.1"/>
    <property type="molecule type" value="Genomic_DNA"/>
</dbReference>
<dbReference type="AlphaFoldDB" id="A0A451BJU1"/>
<accession>A0A451BJU1</accession>
<organism evidence="2">
    <name type="scientific">Candidatus Kentrum sp. SD</name>
    <dbReference type="NCBI Taxonomy" id="2126332"/>
    <lineage>
        <taxon>Bacteria</taxon>
        <taxon>Pseudomonadati</taxon>
        <taxon>Pseudomonadota</taxon>
        <taxon>Gammaproteobacteria</taxon>
        <taxon>Candidatus Kentrum</taxon>
    </lineage>
</organism>
<evidence type="ECO:0000256" key="1">
    <source>
        <dbReference type="SAM" id="MobiDB-lite"/>
    </source>
</evidence>
<name>A0A451BJU1_9GAMM</name>
<gene>
    <name evidence="2" type="ORF">BECKSD772D_GA0070982_10182</name>
</gene>
<protein>
    <submittedName>
        <fullName evidence="2">Uncharacterized protein</fullName>
    </submittedName>
</protein>
<reference evidence="2" key="1">
    <citation type="submission" date="2019-02" db="EMBL/GenBank/DDBJ databases">
        <authorList>
            <person name="Gruber-Vodicka R. H."/>
            <person name="Seah K. B. B."/>
        </authorList>
    </citation>
    <scope>NUCLEOTIDE SEQUENCE</scope>
    <source>
        <strain evidence="2">BECK_S127</strain>
    </source>
</reference>
<proteinExistence type="predicted"/>
<sequence>MDSRILTSIFMARSSCFKGRWYPAYIIAMISLRRRDGYDIESTWFMAKQGIFLQIMSSCHYDPLSFTIIDTLRASTKMRTGAKPNLHKDNSHILLSLMLIHDEINFTEVATVVSFKRFHTLATQIIFSQSFRPNATFTGRRGARQSLAKTPSTPSKNPRVKHGFG</sequence>
<evidence type="ECO:0000313" key="2">
    <source>
        <dbReference type="EMBL" id="VFK78557.1"/>
    </source>
</evidence>